<proteinExistence type="predicted"/>
<sequence length="381" mass="43604">MEGQFPYLGGNAHTSQLCMDTDFELDLQTADRELSEPNVASQIIVEEVEEINGEQFATGSANKKGASHRGKAFLPQEDRVIVSGWLNISTDACTGASQTSNAFYARLHKYFLDNWDINSSRTQVSIQNRWTTIRKSVSKFTGILSAIQRRNESGKNDLDKIKDAIRVYEQSRPWQFSHCWEILRDEPKWNNFLLECSQPKQSVKENQSGPAVETPTTRAQIERPEGRDSVKKRRPSVEESGSSVAVDMLQKIHNRGQQLDEIEQKQKEELISIERAKFELQQRALLAQIEQGEKKIELQREISRDKREISLEQIKLQRDIMETNRFQTEAQIMFTDLNSVLPSVRYWISKKQRDILIKEGINPNAVESTSGATDDQTKGDN</sequence>
<dbReference type="OrthoDB" id="2507178at2759"/>
<evidence type="ECO:0000313" key="4">
    <source>
        <dbReference type="Proteomes" id="UP000244336"/>
    </source>
</evidence>
<feature type="region of interest" description="Disordered" evidence="1">
    <location>
        <begin position="361"/>
        <end position="381"/>
    </location>
</feature>
<reference evidence="3 4" key="1">
    <citation type="submission" date="2018-04" db="EMBL/GenBank/DDBJ databases">
        <title>WGS assembly of Panicum hallii var. hallii HAL2.</title>
        <authorList>
            <person name="Lovell J."/>
            <person name="Jenkins J."/>
            <person name="Lowry D."/>
            <person name="Mamidi S."/>
            <person name="Sreedasyam A."/>
            <person name="Weng X."/>
            <person name="Barry K."/>
            <person name="Bonette J."/>
            <person name="Campitelli B."/>
            <person name="Daum C."/>
            <person name="Gordon S."/>
            <person name="Gould B."/>
            <person name="Lipzen A."/>
            <person name="MacQueen A."/>
            <person name="Palacio-Mejia J."/>
            <person name="Plott C."/>
            <person name="Shakirov E."/>
            <person name="Shu S."/>
            <person name="Yoshinaga Y."/>
            <person name="Zane M."/>
            <person name="Rokhsar D."/>
            <person name="Grimwood J."/>
            <person name="Schmutz J."/>
            <person name="Juenger T."/>
        </authorList>
    </citation>
    <scope>NUCLEOTIDE SEQUENCE [LARGE SCALE GENOMIC DNA]</scope>
    <source>
        <strain evidence="4">cv. HAL2</strain>
    </source>
</reference>
<dbReference type="Gramene" id="PUZ66309">
    <property type="protein sequence ID" value="PUZ66309"/>
    <property type="gene ID" value="GQ55_3G297300"/>
</dbReference>
<dbReference type="Pfam" id="PF14303">
    <property type="entry name" value="NAM-associated"/>
    <property type="match status" value="1"/>
</dbReference>
<feature type="compositionally biased region" description="Polar residues" evidence="1">
    <location>
        <begin position="365"/>
        <end position="374"/>
    </location>
</feature>
<keyword evidence="4" id="KW-1185">Reference proteome</keyword>
<dbReference type="InterPro" id="IPR029466">
    <property type="entry name" value="NAM-associated_C"/>
</dbReference>
<dbReference type="PANTHER" id="PTHR45125:SF40">
    <property type="entry name" value="OS06G0117800 PROTEIN"/>
    <property type="match status" value="1"/>
</dbReference>
<feature type="compositionally biased region" description="Basic and acidic residues" evidence="1">
    <location>
        <begin position="220"/>
        <end position="229"/>
    </location>
</feature>
<feature type="domain" description="No apical meristem-associated C-terminal" evidence="2">
    <location>
        <begin position="172"/>
        <end position="355"/>
    </location>
</feature>
<evidence type="ECO:0000256" key="1">
    <source>
        <dbReference type="SAM" id="MobiDB-lite"/>
    </source>
</evidence>
<dbReference type="PANTHER" id="PTHR45125">
    <property type="entry name" value="F21J9.4-RELATED"/>
    <property type="match status" value="1"/>
</dbReference>
<gene>
    <name evidence="3" type="ORF">GQ55_3G297300</name>
</gene>
<feature type="compositionally biased region" description="Polar residues" evidence="1">
    <location>
        <begin position="200"/>
        <end position="219"/>
    </location>
</feature>
<evidence type="ECO:0000313" key="3">
    <source>
        <dbReference type="EMBL" id="PUZ66309.1"/>
    </source>
</evidence>
<protein>
    <recommendedName>
        <fullName evidence="2">No apical meristem-associated C-terminal domain-containing protein</fullName>
    </recommendedName>
</protein>
<dbReference type="AlphaFoldDB" id="A0A2T7EEQ5"/>
<name>A0A2T7EEQ5_9POAL</name>
<dbReference type="EMBL" id="CM009751">
    <property type="protein sequence ID" value="PUZ66309.1"/>
    <property type="molecule type" value="Genomic_DNA"/>
</dbReference>
<feature type="region of interest" description="Disordered" evidence="1">
    <location>
        <begin position="200"/>
        <end position="243"/>
    </location>
</feature>
<dbReference type="Proteomes" id="UP000244336">
    <property type="component" value="Chromosome 3"/>
</dbReference>
<accession>A0A2T7EEQ5</accession>
<organism evidence="3 4">
    <name type="scientific">Panicum hallii var. hallii</name>
    <dbReference type="NCBI Taxonomy" id="1504633"/>
    <lineage>
        <taxon>Eukaryota</taxon>
        <taxon>Viridiplantae</taxon>
        <taxon>Streptophyta</taxon>
        <taxon>Embryophyta</taxon>
        <taxon>Tracheophyta</taxon>
        <taxon>Spermatophyta</taxon>
        <taxon>Magnoliopsida</taxon>
        <taxon>Liliopsida</taxon>
        <taxon>Poales</taxon>
        <taxon>Poaceae</taxon>
        <taxon>PACMAD clade</taxon>
        <taxon>Panicoideae</taxon>
        <taxon>Panicodae</taxon>
        <taxon>Paniceae</taxon>
        <taxon>Panicinae</taxon>
        <taxon>Panicum</taxon>
        <taxon>Panicum sect. Panicum</taxon>
    </lineage>
</organism>
<evidence type="ECO:0000259" key="2">
    <source>
        <dbReference type="Pfam" id="PF14303"/>
    </source>
</evidence>